<evidence type="ECO:0000313" key="2">
    <source>
        <dbReference type="EMBL" id="SFD81995.1"/>
    </source>
</evidence>
<dbReference type="AlphaFoldDB" id="A0A1I1VGR9"/>
<reference evidence="3" key="1">
    <citation type="submission" date="2016-10" db="EMBL/GenBank/DDBJ databases">
        <authorList>
            <person name="Varghese N."/>
            <person name="Submissions S."/>
        </authorList>
    </citation>
    <scope>NUCLEOTIDE SEQUENCE [LARGE SCALE GENOMIC DNA]</scope>
    <source>
        <strain evidence="3">DSM 45004</strain>
    </source>
</reference>
<dbReference type="CDD" id="cd09022">
    <property type="entry name" value="Aldose_epim_Ec_YihR"/>
    <property type="match status" value="1"/>
</dbReference>
<dbReference type="InterPro" id="IPR014718">
    <property type="entry name" value="GH-type_carb-bd"/>
</dbReference>
<dbReference type="Proteomes" id="UP000198716">
    <property type="component" value="Unassembled WGS sequence"/>
</dbReference>
<dbReference type="GO" id="GO:0006006">
    <property type="term" value="P:glucose metabolic process"/>
    <property type="evidence" value="ECO:0007669"/>
    <property type="project" value="TreeGrafter"/>
</dbReference>
<dbReference type="Gene3D" id="2.70.98.10">
    <property type="match status" value="1"/>
</dbReference>
<dbReference type="GO" id="GO:0004034">
    <property type="term" value="F:aldose 1-epimerase activity"/>
    <property type="evidence" value="ECO:0007669"/>
    <property type="project" value="TreeGrafter"/>
</dbReference>
<accession>A0A1I1VGR9</accession>
<keyword evidence="3" id="KW-1185">Reference proteome</keyword>
<dbReference type="PANTHER" id="PTHR10091:SF0">
    <property type="entry name" value="GALACTOSE MUTAROTASE"/>
    <property type="match status" value="1"/>
</dbReference>
<evidence type="ECO:0000313" key="3">
    <source>
        <dbReference type="Proteomes" id="UP000198716"/>
    </source>
</evidence>
<feature type="compositionally biased region" description="Gly residues" evidence="1">
    <location>
        <begin position="38"/>
        <end position="51"/>
    </location>
</feature>
<dbReference type="GO" id="GO:0030246">
    <property type="term" value="F:carbohydrate binding"/>
    <property type="evidence" value="ECO:0007669"/>
    <property type="project" value="InterPro"/>
</dbReference>
<proteinExistence type="predicted"/>
<protein>
    <submittedName>
        <fullName evidence="2">Aldose 1-epimerase</fullName>
    </submittedName>
</protein>
<organism evidence="2 3">
    <name type="scientific">Actinopolyspora alba</name>
    <dbReference type="NCBI Taxonomy" id="673379"/>
    <lineage>
        <taxon>Bacteria</taxon>
        <taxon>Bacillati</taxon>
        <taxon>Actinomycetota</taxon>
        <taxon>Actinomycetes</taxon>
        <taxon>Actinopolysporales</taxon>
        <taxon>Actinopolysporaceae</taxon>
        <taxon>Actinopolyspora</taxon>
        <taxon>Actinopolyspora alba group</taxon>
    </lineage>
</organism>
<dbReference type="InterPro" id="IPR006311">
    <property type="entry name" value="TAT_signal"/>
</dbReference>
<feature type="region of interest" description="Disordered" evidence="1">
    <location>
        <begin position="305"/>
        <end position="324"/>
    </location>
</feature>
<dbReference type="RefSeq" id="WP_092924959.1">
    <property type="nucleotide sequence ID" value="NZ_FOMZ01000003.1"/>
</dbReference>
<dbReference type="InterPro" id="IPR011013">
    <property type="entry name" value="Gal_mutarotase_sf_dom"/>
</dbReference>
<gene>
    <name evidence="2" type="ORF">SAMN04487819_103354</name>
</gene>
<dbReference type="GO" id="GO:0033499">
    <property type="term" value="P:galactose catabolic process via UDP-galactose, Leloir pathway"/>
    <property type="evidence" value="ECO:0007669"/>
    <property type="project" value="TreeGrafter"/>
</dbReference>
<dbReference type="PANTHER" id="PTHR10091">
    <property type="entry name" value="ALDOSE-1-EPIMERASE"/>
    <property type="match status" value="1"/>
</dbReference>
<dbReference type="Pfam" id="PF01263">
    <property type="entry name" value="Aldose_epim"/>
    <property type="match status" value="1"/>
</dbReference>
<dbReference type="InterPro" id="IPR037480">
    <property type="entry name" value="YihR-like"/>
</dbReference>
<sequence length="356" mass="38716">MTDAGPTRSGWSRRGALTTLTATSAAAALGGRAAARSSGGGHHVPGHGGGEQSANGRLYEIRSGQHRALVGGVAATLLSWRVAGEEMLLTHPADEVGEGFQGKTILPWPNRIDRGTYEFNGERLRVPINEPSRQAALHGLMNFVEWEPVRHRADSVSLRYLLHPQYGYPFRMGFLVEYSVDHHGVRCTLTAENTGDHEAPVGWANHTYIAAGTGGTDSMELRLPAATYYRTNERLIPTGTASVAGTEYDFRSGRTIGSTSMDTAFKDLARNRRGHATVRFGRTDGPDVLLWVDESYGYLQVYTDDAPSEQRPQPARSGITVEPNTCPPNAFVTGEAVRVLRPGERHTGTWGLLVPR</sequence>
<dbReference type="SUPFAM" id="SSF74650">
    <property type="entry name" value="Galactose mutarotase-like"/>
    <property type="match status" value="1"/>
</dbReference>
<dbReference type="InterPro" id="IPR008183">
    <property type="entry name" value="Aldose_1/G6P_1-epimerase"/>
</dbReference>
<name>A0A1I1VGR9_9ACTN</name>
<dbReference type="PROSITE" id="PS51318">
    <property type="entry name" value="TAT"/>
    <property type="match status" value="1"/>
</dbReference>
<evidence type="ECO:0000256" key="1">
    <source>
        <dbReference type="SAM" id="MobiDB-lite"/>
    </source>
</evidence>
<dbReference type="EMBL" id="FOMZ01000003">
    <property type="protein sequence ID" value="SFD81995.1"/>
    <property type="molecule type" value="Genomic_DNA"/>
</dbReference>
<feature type="region of interest" description="Disordered" evidence="1">
    <location>
        <begin position="31"/>
        <end position="55"/>
    </location>
</feature>